<reference evidence="2" key="1">
    <citation type="journal article" date="2015" name="Nature">
        <title>Complex archaea that bridge the gap between prokaryotes and eukaryotes.</title>
        <authorList>
            <person name="Spang A."/>
            <person name="Saw J.H."/>
            <person name="Jorgensen S.L."/>
            <person name="Zaremba-Niedzwiedzka K."/>
            <person name="Martijn J."/>
            <person name="Lind A.E."/>
            <person name="van Eijk R."/>
            <person name="Schleper C."/>
            <person name="Guy L."/>
            <person name="Ettema T.J."/>
        </authorList>
    </citation>
    <scope>NUCLEOTIDE SEQUENCE</scope>
</reference>
<dbReference type="Gene3D" id="3.30.70.20">
    <property type="match status" value="1"/>
</dbReference>
<feature type="domain" description="4Fe-4S ferredoxin-type" evidence="1">
    <location>
        <begin position="33"/>
        <end position="65"/>
    </location>
</feature>
<comment type="caution">
    <text evidence="2">The sequence shown here is derived from an EMBL/GenBank/DDBJ whole genome shotgun (WGS) entry which is preliminary data.</text>
</comment>
<organism evidence="2">
    <name type="scientific">marine sediment metagenome</name>
    <dbReference type="NCBI Taxonomy" id="412755"/>
    <lineage>
        <taxon>unclassified sequences</taxon>
        <taxon>metagenomes</taxon>
        <taxon>ecological metagenomes</taxon>
    </lineage>
</organism>
<proteinExistence type="predicted"/>
<dbReference type="PROSITE" id="PS00198">
    <property type="entry name" value="4FE4S_FER_1"/>
    <property type="match status" value="1"/>
</dbReference>
<dbReference type="EMBL" id="LAZR01003520">
    <property type="protein sequence ID" value="KKN17434.1"/>
    <property type="molecule type" value="Genomic_DNA"/>
</dbReference>
<dbReference type="InterPro" id="IPR017900">
    <property type="entry name" value="4Fe4S_Fe_S_CS"/>
</dbReference>
<evidence type="ECO:0000313" key="2">
    <source>
        <dbReference type="EMBL" id="KKN17434.1"/>
    </source>
</evidence>
<dbReference type="SUPFAM" id="SSF54862">
    <property type="entry name" value="4Fe-4S ferredoxins"/>
    <property type="match status" value="1"/>
</dbReference>
<dbReference type="AlphaFoldDB" id="A0A0F9NHI7"/>
<dbReference type="PROSITE" id="PS51379">
    <property type="entry name" value="4FE4S_FER_2"/>
    <property type="match status" value="2"/>
</dbReference>
<accession>A0A0F9NHI7</accession>
<name>A0A0F9NHI7_9ZZZZ</name>
<sequence>MSFEIKIDADLCDGNGTCYEVCPSECFTEPDGGKCHIDEDHAEDCTGCRACETQCPNEALEIIEN</sequence>
<dbReference type="InterPro" id="IPR017896">
    <property type="entry name" value="4Fe4S_Fe-S-bd"/>
</dbReference>
<dbReference type="Pfam" id="PF00037">
    <property type="entry name" value="Fer4"/>
    <property type="match status" value="1"/>
</dbReference>
<protein>
    <recommendedName>
        <fullName evidence="1">4Fe-4S ferredoxin-type domain-containing protein</fullName>
    </recommendedName>
</protein>
<feature type="domain" description="4Fe-4S ferredoxin-type" evidence="1">
    <location>
        <begin position="3"/>
        <end position="32"/>
    </location>
</feature>
<evidence type="ECO:0000259" key="1">
    <source>
        <dbReference type="PROSITE" id="PS51379"/>
    </source>
</evidence>
<gene>
    <name evidence="2" type="ORF">LCGC14_0965820</name>
</gene>